<gene>
    <name evidence="1" type="ORF">SFRICE_021905</name>
</gene>
<proteinExistence type="predicted"/>
<organism evidence="1">
    <name type="scientific">Spodoptera frugiperda</name>
    <name type="common">Fall armyworm</name>
    <dbReference type="NCBI Taxonomy" id="7108"/>
    <lineage>
        <taxon>Eukaryota</taxon>
        <taxon>Metazoa</taxon>
        <taxon>Ecdysozoa</taxon>
        <taxon>Arthropoda</taxon>
        <taxon>Hexapoda</taxon>
        <taxon>Insecta</taxon>
        <taxon>Pterygota</taxon>
        <taxon>Neoptera</taxon>
        <taxon>Endopterygota</taxon>
        <taxon>Lepidoptera</taxon>
        <taxon>Glossata</taxon>
        <taxon>Ditrysia</taxon>
        <taxon>Noctuoidea</taxon>
        <taxon>Noctuidae</taxon>
        <taxon>Amphipyrinae</taxon>
        <taxon>Spodoptera</taxon>
    </lineage>
</organism>
<dbReference type="AlphaFoldDB" id="A0A2H1V3K9"/>
<accession>A0A2H1V3K9</accession>
<reference evidence="1" key="1">
    <citation type="submission" date="2016-07" db="EMBL/GenBank/DDBJ databases">
        <authorList>
            <person name="Bretaudeau A."/>
        </authorList>
    </citation>
    <scope>NUCLEOTIDE SEQUENCE</scope>
    <source>
        <strain evidence="1">Rice</strain>
        <tissue evidence="1">Whole body</tissue>
    </source>
</reference>
<sequence>MGRLNRSDTTASQKTDMKQRLFFECGRAMFQHEWVGSTGLITRPHRKPTWNNACVLFRCVVLTSYHQVTFSPVNSTLNKPVISQECHDNLHSYCLIWYWREVADVTFYPGFMLHWFQESSLTVVKNLKP</sequence>
<protein>
    <submittedName>
        <fullName evidence="1">SFRICE_021905</fullName>
    </submittedName>
</protein>
<evidence type="ECO:0000313" key="1">
    <source>
        <dbReference type="EMBL" id="SOQ35430.1"/>
    </source>
</evidence>
<name>A0A2H1V3K9_SPOFR</name>
<dbReference type="EMBL" id="ODYU01000521">
    <property type="protein sequence ID" value="SOQ35430.1"/>
    <property type="molecule type" value="Genomic_DNA"/>
</dbReference>